<evidence type="ECO:0000313" key="2">
    <source>
        <dbReference type="Proteomes" id="UP000735302"/>
    </source>
</evidence>
<keyword evidence="2" id="KW-1185">Reference proteome</keyword>
<dbReference type="AlphaFoldDB" id="A0AAV3Z260"/>
<dbReference type="Proteomes" id="UP000735302">
    <property type="component" value="Unassembled WGS sequence"/>
</dbReference>
<sequence>MRDRRIRAEESDILCGPTLIATSVLQVSHDKSRRLQCGPTLSRPTACPTLRCYGKLKVTSFGWPALLARIPEHRSYTSRYRLIEYGMRVTLCLRHCAARTVSMDAI</sequence>
<protein>
    <submittedName>
        <fullName evidence="1">Uncharacterized protein</fullName>
    </submittedName>
</protein>
<comment type="caution">
    <text evidence="1">The sequence shown here is derived from an EMBL/GenBank/DDBJ whole genome shotgun (WGS) entry which is preliminary data.</text>
</comment>
<evidence type="ECO:0000313" key="1">
    <source>
        <dbReference type="EMBL" id="GFN88581.1"/>
    </source>
</evidence>
<accession>A0AAV3Z260</accession>
<proteinExistence type="predicted"/>
<name>A0AAV3Z260_9GAST</name>
<organism evidence="1 2">
    <name type="scientific">Plakobranchus ocellatus</name>
    <dbReference type="NCBI Taxonomy" id="259542"/>
    <lineage>
        <taxon>Eukaryota</taxon>
        <taxon>Metazoa</taxon>
        <taxon>Spiralia</taxon>
        <taxon>Lophotrochozoa</taxon>
        <taxon>Mollusca</taxon>
        <taxon>Gastropoda</taxon>
        <taxon>Heterobranchia</taxon>
        <taxon>Euthyneura</taxon>
        <taxon>Panpulmonata</taxon>
        <taxon>Sacoglossa</taxon>
        <taxon>Placobranchoidea</taxon>
        <taxon>Plakobranchidae</taxon>
        <taxon>Plakobranchus</taxon>
    </lineage>
</organism>
<reference evidence="1 2" key="1">
    <citation type="journal article" date="2021" name="Elife">
        <title>Chloroplast acquisition without the gene transfer in kleptoplastic sea slugs, Plakobranchus ocellatus.</title>
        <authorList>
            <person name="Maeda T."/>
            <person name="Takahashi S."/>
            <person name="Yoshida T."/>
            <person name="Shimamura S."/>
            <person name="Takaki Y."/>
            <person name="Nagai Y."/>
            <person name="Toyoda A."/>
            <person name="Suzuki Y."/>
            <person name="Arimoto A."/>
            <person name="Ishii H."/>
            <person name="Satoh N."/>
            <person name="Nishiyama T."/>
            <person name="Hasebe M."/>
            <person name="Maruyama T."/>
            <person name="Minagawa J."/>
            <person name="Obokata J."/>
            <person name="Shigenobu S."/>
        </authorList>
    </citation>
    <scope>NUCLEOTIDE SEQUENCE [LARGE SCALE GENOMIC DNA]</scope>
</reference>
<gene>
    <name evidence="1" type="ORF">PoB_001508700</name>
</gene>
<dbReference type="EMBL" id="BLXT01001860">
    <property type="protein sequence ID" value="GFN88581.1"/>
    <property type="molecule type" value="Genomic_DNA"/>
</dbReference>